<feature type="domain" description="Carbohydrate kinase PfkB" evidence="4">
    <location>
        <begin position="7"/>
        <end position="139"/>
    </location>
</feature>
<keyword evidence="2 5" id="KW-0808">Transferase</keyword>
<proteinExistence type="inferred from homology"/>
<dbReference type="EC" id="2.7.1.15" evidence="5"/>
<dbReference type="Proteomes" id="UP000582213">
    <property type="component" value="Unassembled WGS sequence"/>
</dbReference>
<dbReference type="RefSeq" id="WP_156013802.1">
    <property type="nucleotide sequence ID" value="NZ_CP045484.1"/>
</dbReference>
<dbReference type="AlphaFoldDB" id="A0A650CEM8"/>
<dbReference type="PANTHER" id="PTHR10584:SF166">
    <property type="entry name" value="RIBOKINASE"/>
    <property type="match status" value="1"/>
</dbReference>
<dbReference type="Pfam" id="PF00294">
    <property type="entry name" value="PfkB"/>
    <property type="match status" value="2"/>
</dbReference>
<dbReference type="CDD" id="cd01942">
    <property type="entry name" value="ribokinase_group_A"/>
    <property type="match status" value="1"/>
</dbReference>
<evidence type="ECO:0000256" key="3">
    <source>
        <dbReference type="ARBA" id="ARBA00022777"/>
    </source>
</evidence>
<keyword evidence="7" id="KW-1185">Reference proteome</keyword>
<dbReference type="InterPro" id="IPR029056">
    <property type="entry name" value="Ribokinase-like"/>
</dbReference>
<name>A0A650CEM8_SULOH</name>
<comment type="similarity">
    <text evidence="1">Belongs to the carbohydrate kinase PfkB family.</text>
</comment>
<sequence>MKPIHLSVGRFNIDIIVNIEKMPDTDEFLTTDLMEIMPGGAAVNYAVAITKLGHSSKLLAKVGKNTITQSLMESIAEMGVGLDYVEETNAPQSMALIFLRKNGKISMVRKLGASTLITQEDVKKYFGLFDTIHFASVPPNIVVRDPMARLISYDPGPFSKDVNEVDVDVLYLNEKESKAINLDKIRAKIIVIKMGEKGAKIITENQECYVEAYKVDNIVDTTGAGDVFDATFNYSLLEGLSIEEGLKLAVTASAIKIQRLGGISSPNLNEVHEALKIYEPKVKCI</sequence>
<dbReference type="InterPro" id="IPR002173">
    <property type="entry name" value="Carboh/pur_kinase_PfkB_CS"/>
</dbReference>
<dbReference type="OrthoDB" id="26949at2157"/>
<gene>
    <name evidence="6" type="ORF">D1869_02725</name>
    <name evidence="5" type="ORF">HNQ62_000567</name>
</gene>
<evidence type="ECO:0000313" key="7">
    <source>
        <dbReference type="Proteomes" id="UP000427373"/>
    </source>
</evidence>
<reference evidence="6 7" key="1">
    <citation type="submission" date="2019-10" db="EMBL/GenBank/DDBJ databases">
        <title>Genome Sequences from Six Type Strain Members of the Archaeal Family Sulfolobaceae: Acidianus ambivalens, Acidianus infernus, Metallosphaera prunae, Stygiolobus azoricus, Sulfolobus metallicus, and Sulfurisphaera ohwakuensis.</title>
        <authorList>
            <person name="Counts J.A."/>
            <person name="Kelly R.M."/>
        </authorList>
    </citation>
    <scope>NUCLEOTIDE SEQUENCE [LARGE SCALE GENOMIC DNA]</scope>
    <source>
        <strain evidence="6 7">TA-1</strain>
    </source>
</reference>
<evidence type="ECO:0000313" key="5">
    <source>
        <dbReference type="EMBL" id="MBB5252834.1"/>
    </source>
</evidence>
<dbReference type="Proteomes" id="UP000427373">
    <property type="component" value="Chromosome"/>
</dbReference>
<dbReference type="InterPro" id="IPR011611">
    <property type="entry name" value="PfkB_dom"/>
</dbReference>
<evidence type="ECO:0000259" key="4">
    <source>
        <dbReference type="Pfam" id="PF00294"/>
    </source>
</evidence>
<dbReference type="GeneID" id="42800126"/>
<reference evidence="5 8" key="2">
    <citation type="submission" date="2020-08" db="EMBL/GenBank/DDBJ databases">
        <title>Genomic Encyclopedia of Type Strains, Phase IV (KMG-IV): sequencing the most valuable type-strain genomes for metagenomic binning, comparative biology and taxonomic classification.</title>
        <authorList>
            <person name="Goeker M."/>
        </authorList>
    </citation>
    <scope>NUCLEOTIDE SEQUENCE [LARGE SCALE GENOMIC DNA]</scope>
    <source>
        <strain evidence="5 8">DSM 12421</strain>
    </source>
</reference>
<organism evidence="6 7">
    <name type="scientific">Sulfurisphaera ohwakuensis</name>
    <dbReference type="NCBI Taxonomy" id="69656"/>
    <lineage>
        <taxon>Archaea</taxon>
        <taxon>Thermoproteota</taxon>
        <taxon>Thermoprotei</taxon>
        <taxon>Sulfolobales</taxon>
        <taxon>Sulfolobaceae</taxon>
        <taxon>Sulfurisphaera</taxon>
    </lineage>
</organism>
<dbReference type="EMBL" id="JACHFY010000002">
    <property type="protein sequence ID" value="MBB5252834.1"/>
    <property type="molecule type" value="Genomic_DNA"/>
</dbReference>
<evidence type="ECO:0000256" key="1">
    <source>
        <dbReference type="ARBA" id="ARBA00010688"/>
    </source>
</evidence>
<dbReference type="Gene3D" id="3.40.1190.20">
    <property type="match status" value="1"/>
</dbReference>
<dbReference type="PROSITE" id="PS00583">
    <property type="entry name" value="PFKB_KINASES_1"/>
    <property type="match status" value="1"/>
</dbReference>
<dbReference type="PRINTS" id="PR00990">
    <property type="entry name" value="RIBOKINASE"/>
</dbReference>
<dbReference type="GO" id="GO:0004747">
    <property type="term" value="F:ribokinase activity"/>
    <property type="evidence" value="ECO:0007669"/>
    <property type="project" value="UniProtKB-EC"/>
</dbReference>
<evidence type="ECO:0000256" key="2">
    <source>
        <dbReference type="ARBA" id="ARBA00022679"/>
    </source>
</evidence>
<dbReference type="SUPFAM" id="SSF53613">
    <property type="entry name" value="Ribokinase-like"/>
    <property type="match status" value="1"/>
</dbReference>
<dbReference type="KEGG" id="soh:D1869_02725"/>
<dbReference type="InterPro" id="IPR002139">
    <property type="entry name" value="Ribo/fructo_kinase"/>
</dbReference>
<keyword evidence="3 6" id="KW-0418">Kinase</keyword>
<evidence type="ECO:0000313" key="6">
    <source>
        <dbReference type="EMBL" id="QGR16229.1"/>
    </source>
</evidence>
<dbReference type="EMBL" id="CP045484">
    <property type="protein sequence ID" value="QGR16229.1"/>
    <property type="molecule type" value="Genomic_DNA"/>
</dbReference>
<evidence type="ECO:0000313" key="8">
    <source>
        <dbReference type="Proteomes" id="UP000582213"/>
    </source>
</evidence>
<accession>A0A650CEM8</accession>
<dbReference type="PANTHER" id="PTHR10584">
    <property type="entry name" value="SUGAR KINASE"/>
    <property type="match status" value="1"/>
</dbReference>
<feature type="domain" description="Carbohydrate kinase PfkB" evidence="4">
    <location>
        <begin position="182"/>
        <end position="265"/>
    </location>
</feature>
<protein>
    <submittedName>
        <fullName evidence="6">Carbohydrate kinase family protein</fullName>
    </submittedName>
    <submittedName>
        <fullName evidence="5">Ribokinase</fullName>
        <ecNumber evidence="5">2.7.1.15</ecNumber>
    </submittedName>
</protein>